<dbReference type="AlphaFoldDB" id="A0AAW1N8K9"/>
<dbReference type="InterPro" id="IPR013087">
    <property type="entry name" value="Znf_C2H2_type"/>
</dbReference>
<dbReference type="Gene3D" id="3.30.160.60">
    <property type="entry name" value="Classic Zinc Finger"/>
    <property type="match status" value="2"/>
</dbReference>
<feature type="compositionally biased region" description="Gly residues" evidence="1">
    <location>
        <begin position="112"/>
        <end position="131"/>
    </location>
</feature>
<organism evidence="3 4">
    <name type="scientific">Saponaria officinalis</name>
    <name type="common">Common soapwort</name>
    <name type="synonym">Lychnis saponaria</name>
    <dbReference type="NCBI Taxonomy" id="3572"/>
    <lineage>
        <taxon>Eukaryota</taxon>
        <taxon>Viridiplantae</taxon>
        <taxon>Streptophyta</taxon>
        <taxon>Embryophyta</taxon>
        <taxon>Tracheophyta</taxon>
        <taxon>Spermatophyta</taxon>
        <taxon>Magnoliopsida</taxon>
        <taxon>eudicotyledons</taxon>
        <taxon>Gunneridae</taxon>
        <taxon>Pentapetalae</taxon>
        <taxon>Caryophyllales</taxon>
        <taxon>Caryophyllaceae</taxon>
        <taxon>Caryophylleae</taxon>
        <taxon>Saponaria</taxon>
    </lineage>
</organism>
<keyword evidence="4" id="KW-1185">Reference proteome</keyword>
<dbReference type="Proteomes" id="UP001443914">
    <property type="component" value="Unassembled WGS sequence"/>
</dbReference>
<sequence length="488" mass="52584">METHQQQQQYEYQSYDPSSSTTTTTTNQVQSYDPHSYYASYYQQQQQQPYQTQLDYSSSSYYYPGYSAYQTLDPNSIHPPGVPLSVDPQQTHVPISQNSYYQSGFLQPGQPVYGGGSSQGGRSSRGGGRGTFGRHGRGRGGGRGKPVNPRTSASTATNAGEAAQSSVQGPAAPSKPQPQMAWCELCRVDCTTQEILEKHKNGKKHQRNLKVFEEMQNLSKHVTATHPQHEGAEAPQQAPDMSDKTVPSVAQPSEEAVRGDSSVGRGGLKRKMKAGRGGKWVRAPDGSKRPVEPPKPKQIVHLLCELCNVKCESQVVYDSHLAGKKHLSNLKRYQGHKEAFGDGIQALYPTIPNLPPTTVALPQATQDAQALASMLLSNQNLPDPQAAQAALAQLLTEHGIHDAQTLMVQLIPYLLTQVQVPLPVAGLGTNAVDLQNQPLQFSTGDAGQNGNITTEQQNLASCIGSEAGVGANDKTDDGTSEAGKIGDK</sequence>
<feature type="compositionally biased region" description="Basic residues" evidence="1">
    <location>
        <begin position="132"/>
        <end position="142"/>
    </location>
</feature>
<feature type="region of interest" description="Disordered" evidence="1">
    <location>
        <begin position="466"/>
        <end position="488"/>
    </location>
</feature>
<feature type="region of interest" description="Disordered" evidence="1">
    <location>
        <begin position="223"/>
        <end position="294"/>
    </location>
</feature>
<feature type="compositionally biased region" description="Basic residues" evidence="1">
    <location>
        <begin position="267"/>
        <end position="276"/>
    </location>
</feature>
<feature type="compositionally biased region" description="Polar residues" evidence="1">
    <location>
        <begin position="149"/>
        <end position="168"/>
    </location>
</feature>
<evidence type="ECO:0000313" key="3">
    <source>
        <dbReference type="EMBL" id="KAK9757815.1"/>
    </source>
</evidence>
<dbReference type="SUPFAM" id="SSF57667">
    <property type="entry name" value="beta-beta-alpha zinc fingers"/>
    <property type="match status" value="2"/>
</dbReference>
<dbReference type="EMBL" id="JBDFQZ010000001">
    <property type="protein sequence ID" value="KAK9757815.1"/>
    <property type="molecule type" value="Genomic_DNA"/>
</dbReference>
<name>A0AAW1N8K9_SAPOF</name>
<gene>
    <name evidence="3" type="ORF">RND81_01G188100</name>
</gene>
<comment type="caution">
    <text evidence="3">The sequence shown here is derived from an EMBL/GenBank/DDBJ whole genome shotgun (WGS) entry which is preliminary data.</text>
</comment>
<feature type="compositionally biased region" description="Basic and acidic residues" evidence="1">
    <location>
        <begin position="285"/>
        <end position="294"/>
    </location>
</feature>
<feature type="domain" description="U1-type" evidence="2">
    <location>
        <begin position="299"/>
        <end position="333"/>
    </location>
</feature>
<feature type="domain" description="U1-type" evidence="2">
    <location>
        <begin position="178"/>
        <end position="212"/>
    </location>
</feature>
<proteinExistence type="predicted"/>
<dbReference type="PANTHER" id="PTHR47487:SF3">
    <property type="entry name" value="GLUTENIN, HIGH MOLECULAR WEIGHT SUBUNIT 12-LIKE"/>
    <property type="match status" value="1"/>
</dbReference>
<evidence type="ECO:0000259" key="2">
    <source>
        <dbReference type="SMART" id="SM00451"/>
    </source>
</evidence>
<accession>A0AAW1N8K9</accession>
<evidence type="ECO:0000256" key="1">
    <source>
        <dbReference type="SAM" id="MobiDB-lite"/>
    </source>
</evidence>
<protein>
    <recommendedName>
        <fullName evidence="2">U1-type domain-containing protein</fullName>
    </recommendedName>
</protein>
<feature type="region of interest" description="Disordered" evidence="1">
    <location>
        <begin position="1"/>
        <end position="29"/>
    </location>
</feature>
<dbReference type="PANTHER" id="PTHR47487">
    <property type="entry name" value="OS06G0651300 PROTEIN-RELATED"/>
    <property type="match status" value="1"/>
</dbReference>
<reference evidence="3" key="1">
    <citation type="submission" date="2024-03" db="EMBL/GenBank/DDBJ databases">
        <title>WGS assembly of Saponaria officinalis var. Norfolk2.</title>
        <authorList>
            <person name="Jenkins J."/>
            <person name="Shu S."/>
            <person name="Grimwood J."/>
            <person name="Barry K."/>
            <person name="Goodstein D."/>
            <person name="Schmutz J."/>
            <person name="Leebens-Mack J."/>
            <person name="Osbourn A."/>
        </authorList>
    </citation>
    <scope>NUCLEOTIDE SEQUENCE [LARGE SCALE GENOMIC DNA]</scope>
    <source>
        <strain evidence="3">JIC</strain>
    </source>
</reference>
<dbReference type="Pfam" id="PF12874">
    <property type="entry name" value="zf-met"/>
    <property type="match status" value="2"/>
</dbReference>
<dbReference type="SMART" id="SM00451">
    <property type="entry name" value="ZnF_U1"/>
    <property type="match status" value="2"/>
</dbReference>
<evidence type="ECO:0000313" key="4">
    <source>
        <dbReference type="Proteomes" id="UP001443914"/>
    </source>
</evidence>
<feature type="compositionally biased region" description="Low complexity" evidence="1">
    <location>
        <begin position="1"/>
        <end position="26"/>
    </location>
</feature>
<dbReference type="InterPro" id="IPR036236">
    <property type="entry name" value="Znf_C2H2_sf"/>
</dbReference>
<dbReference type="GO" id="GO:0003676">
    <property type="term" value="F:nucleic acid binding"/>
    <property type="evidence" value="ECO:0007669"/>
    <property type="project" value="InterPro"/>
</dbReference>
<dbReference type="GO" id="GO:0008270">
    <property type="term" value="F:zinc ion binding"/>
    <property type="evidence" value="ECO:0007669"/>
    <property type="project" value="InterPro"/>
</dbReference>
<feature type="region of interest" description="Disordered" evidence="1">
    <location>
        <begin position="101"/>
        <end position="177"/>
    </location>
</feature>
<dbReference type="InterPro" id="IPR003604">
    <property type="entry name" value="Matrin/U1-like-C_Znf_C2H2"/>
</dbReference>